<organism evidence="2 3">
    <name type="scientific">Claviceps pazoutovae</name>
    <dbReference type="NCBI Taxonomy" id="1649127"/>
    <lineage>
        <taxon>Eukaryota</taxon>
        <taxon>Fungi</taxon>
        <taxon>Dikarya</taxon>
        <taxon>Ascomycota</taxon>
        <taxon>Pezizomycotina</taxon>
        <taxon>Sordariomycetes</taxon>
        <taxon>Hypocreomycetidae</taxon>
        <taxon>Hypocreales</taxon>
        <taxon>Clavicipitaceae</taxon>
        <taxon>Claviceps</taxon>
    </lineage>
</organism>
<evidence type="ECO:0000256" key="1">
    <source>
        <dbReference type="SAM" id="MobiDB-lite"/>
    </source>
</evidence>
<evidence type="ECO:0000313" key="3">
    <source>
        <dbReference type="Proteomes" id="UP000706124"/>
    </source>
</evidence>
<accession>A0A9P7MGR1</accession>
<feature type="region of interest" description="Disordered" evidence="1">
    <location>
        <begin position="74"/>
        <end position="109"/>
    </location>
</feature>
<evidence type="ECO:0000313" key="2">
    <source>
        <dbReference type="EMBL" id="KAG5943947.1"/>
    </source>
</evidence>
<feature type="compositionally biased region" description="Polar residues" evidence="1">
    <location>
        <begin position="431"/>
        <end position="442"/>
    </location>
</feature>
<keyword evidence="3" id="KW-1185">Reference proteome</keyword>
<reference evidence="2 3" key="1">
    <citation type="journal article" date="2020" name="bioRxiv">
        <title>Whole genome comparisons of ergot fungi reveals the divergence and evolution of species within the genus Claviceps are the result of varying mechanisms driving genome evolution and host range expansion.</title>
        <authorList>
            <person name="Wyka S.A."/>
            <person name="Mondo S.J."/>
            <person name="Liu M."/>
            <person name="Dettman J."/>
            <person name="Nalam V."/>
            <person name="Broders K.D."/>
        </authorList>
    </citation>
    <scope>NUCLEOTIDE SEQUENCE [LARGE SCALE GENOMIC DNA]</scope>
    <source>
        <strain evidence="2 3">CCC 1485</strain>
    </source>
</reference>
<feature type="region of interest" description="Disordered" evidence="1">
    <location>
        <begin position="385"/>
        <end position="442"/>
    </location>
</feature>
<dbReference type="Proteomes" id="UP000706124">
    <property type="component" value="Unassembled WGS sequence"/>
</dbReference>
<dbReference type="AlphaFoldDB" id="A0A9P7MGR1"/>
<comment type="caution">
    <text evidence="2">The sequence shown here is derived from an EMBL/GenBank/DDBJ whole genome shotgun (WGS) entry which is preliminary data.</text>
</comment>
<name>A0A9P7MGR1_9HYPO</name>
<dbReference type="OrthoDB" id="4525115at2759"/>
<dbReference type="EMBL" id="SRPO01000061">
    <property type="protein sequence ID" value="KAG5943947.1"/>
    <property type="molecule type" value="Genomic_DNA"/>
</dbReference>
<feature type="compositionally biased region" description="Basic and acidic residues" evidence="1">
    <location>
        <begin position="208"/>
        <end position="227"/>
    </location>
</feature>
<feature type="region of interest" description="Disordered" evidence="1">
    <location>
        <begin position="177"/>
        <end position="249"/>
    </location>
</feature>
<gene>
    <name evidence="2" type="ORF">E4U60_006369</name>
</gene>
<proteinExistence type="predicted"/>
<sequence length="442" mass="47685">MMSHKNWNDRADKDLFFTILSLKDVGLISGEEWCRIGNHMRCLGYRFTNEGCRQHFQGLRRAQNKAAAVGTAVAPNPYHADPTLNPTIRRPGPGRGRPKKHSLASAPEVGQSVVKHTYPTILPRPESVHLPAPAPEQHIRQAGEAVVDHGAPSQPHGAPIHVGAFSSAYTADARHVSFRDEGGGSGDGVRTGNDGGHRDEGEGAVGRFGEERAVKRRRFEEPPDLEHSVPPSAPPLASASAPFSAPPLAPPEEEAVLALVAHTGASGPNLQGNTIGSIGQFGQRRRLLILTATGTSGNMSANNRSKTAIWGDPAFLQDLVMCFYLAGTEARVMTPEVRKDIEARMRTLDHQVTWDGIRQHIQKLRRGQASTHKEQVTVANGGIFEPATPRKRKTPVKKAASAKSVKYAARDRQSDDEGDYILPVGGAEPVTPSSGYTNKAKT</sequence>
<feature type="compositionally biased region" description="Low complexity" evidence="1">
    <location>
        <begin position="397"/>
        <end position="407"/>
    </location>
</feature>
<protein>
    <submittedName>
        <fullName evidence="2">Uncharacterized protein</fullName>
    </submittedName>
</protein>